<evidence type="ECO:0000313" key="1">
    <source>
        <dbReference type="EMBL" id="GME82813.1"/>
    </source>
</evidence>
<reference evidence="1" key="1">
    <citation type="submission" date="2023-04" db="EMBL/GenBank/DDBJ databases">
        <title>Ambrosiozyma monospora NBRC 10751.</title>
        <authorList>
            <person name="Ichikawa N."/>
            <person name="Sato H."/>
            <person name="Tonouchi N."/>
        </authorList>
    </citation>
    <scope>NUCLEOTIDE SEQUENCE</scope>
    <source>
        <strain evidence="1">NBRC 10751</strain>
    </source>
</reference>
<organism evidence="1 2">
    <name type="scientific">Ambrosiozyma monospora</name>
    <name type="common">Yeast</name>
    <name type="synonym">Endomycopsis monosporus</name>
    <dbReference type="NCBI Taxonomy" id="43982"/>
    <lineage>
        <taxon>Eukaryota</taxon>
        <taxon>Fungi</taxon>
        <taxon>Dikarya</taxon>
        <taxon>Ascomycota</taxon>
        <taxon>Saccharomycotina</taxon>
        <taxon>Pichiomycetes</taxon>
        <taxon>Pichiales</taxon>
        <taxon>Pichiaceae</taxon>
        <taxon>Ambrosiozyma</taxon>
    </lineage>
</organism>
<keyword evidence="2" id="KW-1185">Reference proteome</keyword>
<gene>
    <name evidence="1" type="ORF">Amon02_000576300</name>
</gene>
<accession>A0ACB5T7D5</accession>
<name>A0ACB5T7D5_AMBMO</name>
<proteinExistence type="predicted"/>
<protein>
    <submittedName>
        <fullName evidence="1">Unnamed protein product</fullName>
    </submittedName>
</protein>
<sequence length="83" mass="9481">MKTKTGFRTVFDSETRHAEVKVWSLLLVMIHPFQDLFFNTLQPFYPTSCSKTTSTKTLVGGILIMTQSQFANFFPESLVKTTI</sequence>
<evidence type="ECO:0000313" key="2">
    <source>
        <dbReference type="Proteomes" id="UP001165064"/>
    </source>
</evidence>
<comment type="caution">
    <text evidence="1">The sequence shown here is derived from an EMBL/GenBank/DDBJ whole genome shotgun (WGS) entry which is preliminary data.</text>
</comment>
<dbReference type="Proteomes" id="UP001165064">
    <property type="component" value="Unassembled WGS sequence"/>
</dbReference>
<dbReference type="EMBL" id="BSXS01004334">
    <property type="protein sequence ID" value="GME82813.1"/>
    <property type="molecule type" value="Genomic_DNA"/>
</dbReference>